<dbReference type="RefSeq" id="WP_188631044.1">
    <property type="nucleotide sequence ID" value="NZ_BMNQ01000001.1"/>
</dbReference>
<proteinExistence type="inferred from homology"/>
<name>A0A917PK98_9BACI</name>
<keyword evidence="3" id="KW-1003">Cell membrane</keyword>
<reference evidence="8" key="1">
    <citation type="journal article" date="2014" name="Int. J. Syst. Evol. Microbiol.">
        <title>Complete genome sequence of Corynebacterium casei LMG S-19264T (=DSM 44701T), isolated from a smear-ripened cheese.</title>
        <authorList>
            <consortium name="US DOE Joint Genome Institute (JGI-PGF)"/>
            <person name="Walter F."/>
            <person name="Albersmeier A."/>
            <person name="Kalinowski J."/>
            <person name="Ruckert C."/>
        </authorList>
    </citation>
    <scope>NUCLEOTIDE SEQUENCE</scope>
    <source>
        <strain evidence="8">JCM 12580</strain>
    </source>
</reference>
<sequence>MIHIGLLIIRLVLGISLASHGAQKLFGWFGGGGVKGTGGFFESIGIKPGVPMAALVGLFEFAGGLLLAAGLLTWLAAALIVIVMIGGIFKVHLPNGYFADKGGIEYPFVIIAIVIGIALIGPGVYTIV</sequence>
<comment type="subcellular location">
    <subcellularLocation>
        <location evidence="1">Cell membrane</location>
        <topology evidence="1">Multi-pass membrane protein</topology>
    </subcellularLocation>
</comment>
<dbReference type="Pfam" id="PF07681">
    <property type="entry name" value="DoxX"/>
    <property type="match status" value="1"/>
</dbReference>
<reference evidence="8" key="2">
    <citation type="submission" date="2020-09" db="EMBL/GenBank/DDBJ databases">
        <authorList>
            <person name="Sun Q."/>
            <person name="Ohkuma M."/>
        </authorList>
    </citation>
    <scope>NUCLEOTIDE SEQUENCE</scope>
    <source>
        <strain evidence="8">JCM 12580</strain>
    </source>
</reference>
<evidence type="ECO:0000256" key="6">
    <source>
        <dbReference type="ARBA" id="ARBA00023136"/>
    </source>
</evidence>
<evidence type="ECO:0000256" key="1">
    <source>
        <dbReference type="ARBA" id="ARBA00004651"/>
    </source>
</evidence>
<feature type="transmembrane region" description="Helical" evidence="7">
    <location>
        <begin position="61"/>
        <end position="85"/>
    </location>
</feature>
<dbReference type="GO" id="GO:0005886">
    <property type="term" value="C:plasma membrane"/>
    <property type="evidence" value="ECO:0007669"/>
    <property type="project" value="UniProtKB-SubCell"/>
</dbReference>
<evidence type="ECO:0000256" key="3">
    <source>
        <dbReference type="ARBA" id="ARBA00022475"/>
    </source>
</evidence>
<comment type="similarity">
    <text evidence="2">Belongs to the DoxX family.</text>
</comment>
<evidence type="ECO:0000313" key="8">
    <source>
        <dbReference type="EMBL" id="GGJ81981.1"/>
    </source>
</evidence>
<dbReference type="InterPro" id="IPR051907">
    <property type="entry name" value="DoxX-like_oxidoreductase"/>
</dbReference>
<dbReference type="PANTHER" id="PTHR33452:SF10">
    <property type="entry name" value="OXIDOREDUCTASE MHQP-RELATED"/>
    <property type="match status" value="1"/>
</dbReference>
<keyword evidence="4 7" id="KW-0812">Transmembrane</keyword>
<evidence type="ECO:0000256" key="7">
    <source>
        <dbReference type="SAM" id="Phobius"/>
    </source>
</evidence>
<keyword evidence="9" id="KW-1185">Reference proteome</keyword>
<dbReference type="AlphaFoldDB" id="A0A917PK98"/>
<accession>A0A917PK98</accession>
<evidence type="ECO:0000256" key="5">
    <source>
        <dbReference type="ARBA" id="ARBA00022989"/>
    </source>
</evidence>
<dbReference type="EMBL" id="BMNQ01000001">
    <property type="protein sequence ID" value="GGJ81981.1"/>
    <property type="molecule type" value="Genomic_DNA"/>
</dbReference>
<keyword evidence="6 7" id="KW-0472">Membrane</keyword>
<evidence type="ECO:0000256" key="2">
    <source>
        <dbReference type="ARBA" id="ARBA00006679"/>
    </source>
</evidence>
<dbReference type="Proteomes" id="UP000658382">
    <property type="component" value="Unassembled WGS sequence"/>
</dbReference>
<keyword evidence="5 7" id="KW-1133">Transmembrane helix</keyword>
<evidence type="ECO:0000313" key="9">
    <source>
        <dbReference type="Proteomes" id="UP000658382"/>
    </source>
</evidence>
<protein>
    <submittedName>
        <fullName evidence="8">Oxidoreductase</fullName>
    </submittedName>
</protein>
<dbReference type="PANTHER" id="PTHR33452">
    <property type="entry name" value="OXIDOREDUCTASE CATD-RELATED"/>
    <property type="match status" value="1"/>
</dbReference>
<organism evidence="8 9">
    <name type="scientific">Lentibacillus kapialis</name>
    <dbReference type="NCBI Taxonomy" id="340214"/>
    <lineage>
        <taxon>Bacteria</taxon>
        <taxon>Bacillati</taxon>
        <taxon>Bacillota</taxon>
        <taxon>Bacilli</taxon>
        <taxon>Bacillales</taxon>
        <taxon>Bacillaceae</taxon>
        <taxon>Lentibacillus</taxon>
    </lineage>
</organism>
<gene>
    <name evidence="8" type="ORF">GCM10007063_00540</name>
</gene>
<dbReference type="InterPro" id="IPR032808">
    <property type="entry name" value="DoxX"/>
</dbReference>
<feature type="transmembrane region" description="Helical" evidence="7">
    <location>
        <begin position="106"/>
        <end position="127"/>
    </location>
</feature>
<comment type="caution">
    <text evidence="8">The sequence shown here is derived from an EMBL/GenBank/DDBJ whole genome shotgun (WGS) entry which is preliminary data.</text>
</comment>
<evidence type="ECO:0000256" key="4">
    <source>
        <dbReference type="ARBA" id="ARBA00022692"/>
    </source>
</evidence>